<proteinExistence type="predicted"/>
<feature type="compositionally biased region" description="Basic and acidic residues" evidence="1">
    <location>
        <begin position="74"/>
        <end position="84"/>
    </location>
</feature>
<dbReference type="RefSeq" id="XP_047778057.1">
    <property type="nucleotide sequence ID" value="XM_047929013.1"/>
</dbReference>
<keyword evidence="3" id="KW-1185">Reference proteome</keyword>
<reference evidence="2 3" key="1">
    <citation type="journal article" date="2021" name="Environ. Microbiol.">
        <title>Gene family expansions and transcriptome signatures uncover fungal adaptations to wood decay.</title>
        <authorList>
            <person name="Hage H."/>
            <person name="Miyauchi S."/>
            <person name="Viragh M."/>
            <person name="Drula E."/>
            <person name="Min B."/>
            <person name="Chaduli D."/>
            <person name="Navarro D."/>
            <person name="Favel A."/>
            <person name="Norest M."/>
            <person name="Lesage-Meessen L."/>
            <person name="Balint B."/>
            <person name="Merenyi Z."/>
            <person name="de Eugenio L."/>
            <person name="Morin E."/>
            <person name="Martinez A.T."/>
            <person name="Baldrian P."/>
            <person name="Stursova M."/>
            <person name="Martinez M.J."/>
            <person name="Novotny C."/>
            <person name="Magnuson J.K."/>
            <person name="Spatafora J.W."/>
            <person name="Maurice S."/>
            <person name="Pangilinan J."/>
            <person name="Andreopoulos W."/>
            <person name="LaButti K."/>
            <person name="Hundley H."/>
            <person name="Na H."/>
            <person name="Kuo A."/>
            <person name="Barry K."/>
            <person name="Lipzen A."/>
            <person name="Henrissat B."/>
            <person name="Riley R."/>
            <person name="Ahrendt S."/>
            <person name="Nagy L.G."/>
            <person name="Grigoriev I.V."/>
            <person name="Martin F."/>
            <person name="Rosso M.N."/>
        </authorList>
    </citation>
    <scope>NUCLEOTIDE SEQUENCE [LARGE SCALE GENOMIC DNA]</scope>
    <source>
        <strain evidence="2 3">CIRM-BRFM 1785</strain>
    </source>
</reference>
<accession>A0ABQ8KER2</accession>
<name>A0ABQ8KER2_9APHY</name>
<dbReference type="Proteomes" id="UP000814176">
    <property type="component" value="Unassembled WGS sequence"/>
</dbReference>
<comment type="caution">
    <text evidence="2">The sequence shown here is derived from an EMBL/GenBank/DDBJ whole genome shotgun (WGS) entry which is preliminary data.</text>
</comment>
<evidence type="ECO:0000313" key="2">
    <source>
        <dbReference type="EMBL" id="KAH9835680.1"/>
    </source>
</evidence>
<dbReference type="GeneID" id="72009745"/>
<gene>
    <name evidence="2" type="ORF">C8Q71DRAFT_90881</name>
</gene>
<protein>
    <submittedName>
        <fullName evidence="2">Uncharacterized protein</fullName>
    </submittedName>
</protein>
<dbReference type="EMBL" id="JADCUA010000012">
    <property type="protein sequence ID" value="KAH9835680.1"/>
    <property type="molecule type" value="Genomic_DNA"/>
</dbReference>
<feature type="compositionally biased region" description="Basic residues" evidence="1">
    <location>
        <begin position="1"/>
        <end position="13"/>
    </location>
</feature>
<feature type="compositionally biased region" description="Basic residues" evidence="1">
    <location>
        <begin position="121"/>
        <end position="130"/>
    </location>
</feature>
<feature type="region of interest" description="Disordered" evidence="1">
    <location>
        <begin position="1"/>
        <end position="46"/>
    </location>
</feature>
<feature type="region of interest" description="Disordered" evidence="1">
    <location>
        <begin position="166"/>
        <end position="212"/>
    </location>
</feature>
<feature type="region of interest" description="Disordered" evidence="1">
    <location>
        <begin position="59"/>
        <end position="141"/>
    </location>
</feature>
<feature type="compositionally biased region" description="Basic and acidic residues" evidence="1">
    <location>
        <begin position="177"/>
        <end position="200"/>
    </location>
</feature>
<sequence>MPSGRRYARRHRSQSASSPSRALFPADDPKWRTSSKRARLSSPRSLSYKELVALGERPEKWDVDQWRRGKRARRDASPRDRESDPYTLPAAFAPSSEGNVRSMSVPGLPSTSAAFNLFPERRHRKTRHPSPRSPPQHNNMSVIETGLSSAGELELRAHAFSELKRSVAESGEGQVQRLRDMENSRWRLSVDQRDRNDPPRGPRAQPGLPVLQNAEPATAWDEEDDVEIVSSEPASGSAHLHNRSSSCKKRAMSLNMMDMDIDVPDVDGPLSPALPSAEPSERCSSPFSAFTGPSVYSSEDDMSPVELDGATPYSEPNVPRLTLSYTASSNPSVVSLSPSSFAGATPAKADITDSATRSEKAIAALALAMANGACGLNDYSAIQHTEHTLDPSDGCQVGELWH</sequence>
<evidence type="ECO:0000313" key="3">
    <source>
        <dbReference type="Proteomes" id="UP000814176"/>
    </source>
</evidence>
<evidence type="ECO:0000256" key="1">
    <source>
        <dbReference type="SAM" id="MobiDB-lite"/>
    </source>
</evidence>
<organism evidence="2 3">
    <name type="scientific">Rhodofomes roseus</name>
    <dbReference type="NCBI Taxonomy" id="34475"/>
    <lineage>
        <taxon>Eukaryota</taxon>
        <taxon>Fungi</taxon>
        <taxon>Dikarya</taxon>
        <taxon>Basidiomycota</taxon>
        <taxon>Agaricomycotina</taxon>
        <taxon>Agaricomycetes</taxon>
        <taxon>Polyporales</taxon>
        <taxon>Rhodofomes</taxon>
    </lineage>
</organism>